<protein>
    <submittedName>
        <fullName evidence="2 3">Uncharacterized protein</fullName>
    </submittedName>
</protein>
<proteinExistence type="predicted"/>
<evidence type="ECO:0000313" key="3">
    <source>
        <dbReference type="EnsemblPlants" id="PNT69476"/>
    </source>
</evidence>
<feature type="region of interest" description="Disordered" evidence="1">
    <location>
        <begin position="1"/>
        <end position="22"/>
    </location>
</feature>
<dbReference type="InParanoid" id="A0A2K2D5D7"/>
<evidence type="ECO:0000256" key="1">
    <source>
        <dbReference type="SAM" id="MobiDB-lite"/>
    </source>
</evidence>
<evidence type="ECO:0000313" key="2">
    <source>
        <dbReference type="EMBL" id="PNT69476.1"/>
    </source>
</evidence>
<evidence type="ECO:0000313" key="4">
    <source>
        <dbReference type="Proteomes" id="UP000008810"/>
    </source>
</evidence>
<dbReference type="EMBL" id="CM000882">
    <property type="protein sequence ID" value="PNT69476.1"/>
    <property type="molecule type" value="Genomic_DNA"/>
</dbReference>
<reference evidence="2" key="2">
    <citation type="submission" date="2017-06" db="EMBL/GenBank/DDBJ databases">
        <title>WGS assembly of Brachypodium distachyon.</title>
        <authorList>
            <consortium name="The International Brachypodium Initiative"/>
            <person name="Lucas S."/>
            <person name="Harmon-Smith M."/>
            <person name="Lail K."/>
            <person name="Tice H."/>
            <person name="Grimwood J."/>
            <person name="Bruce D."/>
            <person name="Barry K."/>
            <person name="Shu S."/>
            <person name="Lindquist E."/>
            <person name="Wang M."/>
            <person name="Pitluck S."/>
            <person name="Vogel J.P."/>
            <person name="Garvin D.F."/>
            <person name="Mockler T.C."/>
            <person name="Schmutz J."/>
            <person name="Rokhsar D."/>
            <person name="Bevan M.W."/>
        </authorList>
    </citation>
    <scope>NUCLEOTIDE SEQUENCE</scope>
    <source>
        <strain evidence="2">Bd21</strain>
    </source>
</reference>
<gene>
    <name evidence="2" type="ORF">BRADI_3g56183v3</name>
</gene>
<dbReference type="EnsemblPlants" id="PNT69476">
    <property type="protein sequence ID" value="PNT69476"/>
    <property type="gene ID" value="BRADI_3g56183v3"/>
</dbReference>
<organism evidence="2">
    <name type="scientific">Brachypodium distachyon</name>
    <name type="common">Purple false brome</name>
    <name type="synonym">Trachynia distachya</name>
    <dbReference type="NCBI Taxonomy" id="15368"/>
    <lineage>
        <taxon>Eukaryota</taxon>
        <taxon>Viridiplantae</taxon>
        <taxon>Streptophyta</taxon>
        <taxon>Embryophyta</taxon>
        <taxon>Tracheophyta</taxon>
        <taxon>Spermatophyta</taxon>
        <taxon>Magnoliopsida</taxon>
        <taxon>Liliopsida</taxon>
        <taxon>Poales</taxon>
        <taxon>Poaceae</taxon>
        <taxon>BOP clade</taxon>
        <taxon>Pooideae</taxon>
        <taxon>Stipodae</taxon>
        <taxon>Brachypodieae</taxon>
        <taxon>Brachypodium</taxon>
    </lineage>
</organism>
<dbReference type="AlphaFoldDB" id="A0A2K2D5D7"/>
<reference evidence="2 3" key="1">
    <citation type="journal article" date="2010" name="Nature">
        <title>Genome sequencing and analysis of the model grass Brachypodium distachyon.</title>
        <authorList>
            <consortium name="International Brachypodium Initiative"/>
        </authorList>
    </citation>
    <scope>NUCLEOTIDE SEQUENCE [LARGE SCALE GENOMIC DNA]</scope>
    <source>
        <strain evidence="2 3">Bd21</strain>
    </source>
</reference>
<accession>A0A2K2D5D7</accession>
<sequence>MVILGGARNAPDARGVHPSAARSRRIPCQLPDTMAWTNHQLAIGHLPLPLDRVIFIS</sequence>
<name>A0A2K2D5D7_BRADI</name>
<dbReference type="Gramene" id="PNT69476">
    <property type="protein sequence ID" value="PNT69476"/>
    <property type="gene ID" value="BRADI_3g56183v3"/>
</dbReference>
<dbReference type="Proteomes" id="UP000008810">
    <property type="component" value="Chromosome 3"/>
</dbReference>
<reference evidence="3" key="3">
    <citation type="submission" date="2018-08" db="UniProtKB">
        <authorList>
            <consortium name="EnsemblPlants"/>
        </authorList>
    </citation>
    <scope>IDENTIFICATION</scope>
    <source>
        <strain evidence="3">cv. Bd21</strain>
    </source>
</reference>
<keyword evidence="4" id="KW-1185">Reference proteome</keyword>